<evidence type="ECO:0000313" key="3">
    <source>
        <dbReference type="Proteomes" id="UP001152798"/>
    </source>
</evidence>
<evidence type="ECO:0000256" key="1">
    <source>
        <dbReference type="SAM" id="MobiDB-lite"/>
    </source>
</evidence>
<name>A0A9P0HPU9_NEZVI</name>
<feature type="region of interest" description="Disordered" evidence="1">
    <location>
        <begin position="62"/>
        <end position="94"/>
    </location>
</feature>
<protein>
    <submittedName>
        <fullName evidence="2">Uncharacterized protein</fullName>
    </submittedName>
</protein>
<dbReference type="OrthoDB" id="8196809at2759"/>
<organism evidence="2 3">
    <name type="scientific">Nezara viridula</name>
    <name type="common">Southern green stink bug</name>
    <name type="synonym">Cimex viridulus</name>
    <dbReference type="NCBI Taxonomy" id="85310"/>
    <lineage>
        <taxon>Eukaryota</taxon>
        <taxon>Metazoa</taxon>
        <taxon>Ecdysozoa</taxon>
        <taxon>Arthropoda</taxon>
        <taxon>Hexapoda</taxon>
        <taxon>Insecta</taxon>
        <taxon>Pterygota</taxon>
        <taxon>Neoptera</taxon>
        <taxon>Paraneoptera</taxon>
        <taxon>Hemiptera</taxon>
        <taxon>Heteroptera</taxon>
        <taxon>Panheteroptera</taxon>
        <taxon>Pentatomomorpha</taxon>
        <taxon>Pentatomoidea</taxon>
        <taxon>Pentatomidae</taxon>
        <taxon>Pentatominae</taxon>
        <taxon>Nezara</taxon>
    </lineage>
</organism>
<evidence type="ECO:0000313" key="2">
    <source>
        <dbReference type="EMBL" id="CAH1405948.1"/>
    </source>
</evidence>
<gene>
    <name evidence="2" type="ORF">NEZAVI_LOCUS14002</name>
</gene>
<dbReference type="Proteomes" id="UP001152798">
    <property type="component" value="Chromosome 6"/>
</dbReference>
<reference evidence="2" key="1">
    <citation type="submission" date="2022-01" db="EMBL/GenBank/DDBJ databases">
        <authorList>
            <person name="King R."/>
        </authorList>
    </citation>
    <scope>NUCLEOTIDE SEQUENCE</scope>
</reference>
<dbReference type="AlphaFoldDB" id="A0A9P0HPU9"/>
<feature type="compositionally biased region" description="Basic residues" evidence="1">
    <location>
        <begin position="62"/>
        <end position="71"/>
    </location>
</feature>
<keyword evidence="3" id="KW-1185">Reference proteome</keyword>
<accession>A0A9P0HPU9</accession>
<dbReference type="EMBL" id="OV725082">
    <property type="protein sequence ID" value="CAH1405948.1"/>
    <property type="molecule type" value="Genomic_DNA"/>
</dbReference>
<proteinExistence type="predicted"/>
<feature type="compositionally biased region" description="Basic and acidic residues" evidence="1">
    <location>
        <begin position="76"/>
        <end position="92"/>
    </location>
</feature>
<sequence length="133" mass="14702">MITVTPAPGKYAQFRDHGLLVNSAPTGTMGTDQQLERTRFARDASRVGRRNAADTSWAERHGGHHYQRLHPSHGWDQFREGQPDRSAMEEPHPGGTAFMITVTPTPGKYAQFRDHGLLVNSAPTGTMGTDQHL</sequence>